<dbReference type="AlphaFoldDB" id="A0A8S2GY24"/>
<protein>
    <submittedName>
        <fullName evidence="3">Uncharacterized protein</fullName>
    </submittedName>
</protein>
<organism evidence="3 4">
    <name type="scientific">Didymodactylos carnosus</name>
    <dbReference type="NCBI Taxonomy" id="1234261"/>
    <lineage>
        <taxon>Eukaryota</taxon>
        <taxon>Metazoa</taxon>
        <taxon>Spiralia</taxon>
        <taxon>Gnathifera</taxon>
        <taxon>Rotifera</taxon>
        <taxon>Eurotatoria</taxon>
        <taxon>Bdelloidea</taxon>
        <taxon>Philodinida</taxon>
        <taxon>Philodinidae</taxon>
        <taxon>Didymodactylos</taxon>
    </lineage>
</organism>
<feature type="region of interest" description="Disordered" evidence="1">
    <location>
        <begin position="1"/>
        <end position="37"/>
    </location>
</feature>
<accession>A0A8S2GY24</accession>
<name>A0A8S2GY24_9BILA</name>
<evidence type="ECO:0000313" key="2">
    <source>
        <dbReference type="EMBL" id="CAF0794019.1"/>
    </source>
</evidence>
<dbReference type="Proteomes" id="UP000677228">
    <property type="component" value="Unassembled WGS sequence"/>
</dbReference>
<evidence type="ECO:0000313" key="4">
    <source>
        <dbReference type="Proteomes" id="UP000682733"/>
    </source>
</evidence>
<dbReference type="Proteomes" id="UP000682733">
    <property type="component" value="Unassembled WGS sequence"/>
</dbReference>
<reference evidence="3" key="1">
    <citation type="submission" date="2021-02" db="EMBL/GenBank/DDBJ databases">
        <authorList>
            <person name="Nowell W R."/>
        </authorList>
    </citation>
    <scope>NUCLEOTIDE SEQUENCE</scope>
</reference>
<proteinExistence type="predicted"/>
<evidence type="ECO:0000256" key="1">
    <source>
        <dbReference type="SAM" id="MobiDB-lite"/>
    </source>
</evidence>
<comment type="caution">
    <text evidence="3">The sequence shown here is derived from an EMBL/GenBank/DDBJ whole genome shotgun (WGS) entry which is preliminary data.</text>
</comment>
<dbReference type="EMBL" id="CAJNOK010001107">
    <property type="protein sequence ID" value="CAF0794019.1"/>
    <property type="molecule type" value="Genomic_DNA"/>
</dbReference>
<evidence type="ECO:0000313" key="3">
    <source>
        <dbReference type="EMBL" id="CAF3576868.1"/>
    </source>
</evidence>
<dbReference type="EMBL" id="CAJOBA010001107">
    <property type="protein sequence ID" value="CAF3576868.1"/>
    <property type="molecule type" value="Genomic_DNA"/>
</dbReference>
<gene>
    <name evidence="2" type="ORF">OVA965_LOCUS4288</name>
    <name evidence="3" type="ORF">TMI583_LOCUS4286</name>
</gene>
<sequence length="257" mass="30032">MDDRHGQRESGTPKAYQNEICRNRFSNDQQESKKNSNLKLEKNNSDLITLRLCVKPFVLHKFVQLNLFPKTTLRRTKIEAAERLNLVTNLNDIYLFIYRQDGWTKFEIDVEDVTLDDLDFENNLFVSIDKELEKPKEADLDGDYYCAMCNQITVAKQKSDLCSPMPQVFIRSGEQNWNFGGNSDEVWNEWHHVESDDNFWGCGNNVGLTLQKGFIPTHLISFYRRYEMHIPSFILSSGLQPGETQWHTSKRLVCLRP</sequence>